<dbReference type="Proteomes" id="UP000292957">
    <property type="component" value="Unassembled WGS sequence"/>
</dbReference>
<organism evidence="2">
    <name type="scientific">Dichomitus squalens</name>
    <dbReference type="NCBI Taxonomy" id="114155"/>
    <lineage>
        <taxon>Eukaryota</taxon>
        <taxon>Fungi</taxon>
        <taxon>Dikarya</taxon>
        <taxon>Basidiomycota</taxon>
        <taxon>Agaricomycotina</taxon>
        <taxon>Agaricomycetes</taxon>
        <taxon>Polyporales</taxon>
        <taxon>Polyporaceae</taxon>
        <taxon>Dichomitus</taxon>
    </lineage>
</organism>
<protein>
    <recommendedName>
        <fullName evidence="3">BTB domain-containing protein</fullName>
    </recommendedName>
</protein>
<gene>
    <name evidence="2" type="ORF">BD311DRAFT_756443</name>
</gene>
<dbReference type="Gene3D" id="3.30.710.10">
    <property type="entry name" value="Potassium Channel Kv1.1, Chain A"/>
    <property type="match status" value="1"/>
</dbReference>
<feature type="compositionally biased region" description="Polar residues" evidence="1">
    <location>
        <begin position="165"/>
        <end position="176"/>
    </location>
</feature>
<evidence type="ECO:0000313" key="2">
    <source>
        <dbReference type="EMBL" id="TBU29591.1"/>
    </source>
</evidence>
<feature type="region of interest" description="Disordered" evidence="1">
    <location>
        <begin position="1"/>
        <end position="57"/>
    </location>
</feature>
<evidence type="ECO:0000256" key="1">
    <source>
        <dbReference type="SAM" id="MobiDB-lite"/>
    </source>
</evidence>
<dbReference type="AlphaFoldDB" id="A0A4Q9MTB5"/>
<reference evidence="2" key="1">
    <citation type="submission" date="2019-01" db="EMBL/GenBank/DDBJ databases">
        <title>Draft genome sequences of three monokaryotic isolates of the white-rot basidiomycete fungus Dichomitus squalens.</title>
        <authorList>
            <consortium name="DOE Joint Genome Institute"/>
            <person name="Lopez S.C."/>
            <person name="Andreopoulos B."/>
            <person name="Pangilinan J."/>
            <person name="Lipzen A."/>
            <person name="Riley R."/>
            <person name="Ahrendt S."/>
            <person name="Ng V."/>
            <person name="Barry K."/>
            <person name="Daum C."/>
            <person name="Grigoriev I.V."/>
            <person name="Hilden K.S."/>
            <person name="Makela M.R."/>
            <person name="de Vries R.P."/>
        </authorList>
    </citation>
    <scope>NUCLEOTIDE SEQUENCE [LARGE SCALE GENOMIC DNA]</scope>
    <source>
        <strain evidence="2">OM18370.1</strain>
    </source>
</reference>
<dbReference type="OrthoDB" id="6359816at2759"/>
<feature type="compositionally biased region" description="Basic and acidic residues" evidence="1">
    <location>
        <begin position="177"/>
        <end position="194"/>
    </location>
</feature>
<feature type="compositionally biased region" description="Basic residues" evidence="1">
    <location>
        <begin position="13"/>
        <end position="27"/>
    </location>
</feature>
<sequence length="395" mass="43409">MDSSSTLGAPQKSAKKKLSKLAARQRAKATATPSDSDPAIPTVPLSTDPAMQDESLSPSDIQRAAILANITGRPYDDIKFFAFSRRTQNGTVDIPLSLVANSRLVLKAAPHFGLVFGAGFAESEVSDMDAAYPSSRPAATESYGYWSDSDLEDEEEDFTKDLPFDQNNVDASSTSVQDRKMSEGDSKGKDREESASTVEPAQRLDSGQLPSESKKAIVRPGRVVHLDDVAYTTWKAFIFFAYFGELNFAPLKSQPGSRRMKPASHAAPLCSPKSMYRIAHKYDILSLREKAVADIKAKLSPSNILEEIFTTFTSLYPEVRDVEIDYLHSNIRVSGIQTQLPTWLTRLAKNELPSGASDILASLISKLSVTREPVKCPYGCYGPVRKYCNNGHYFN</sequence>
<accession>A0A4Q9MTB5</accession>
<feature type="region of interest" description="Disordered" evidence="1">
    <location>
        <begin position="159"/>
        <end position="212"/>
    </location>
</feature>
<dbReference type="InterPro" id="IPR011333">
    <property type="entry name" value="SKP1/BTB/POZ_sf"/>
</dbReference>
<proteinExistence type="predicted"/>
<dbReference type="EMBL" id="ML143412">
    <property type="protein sequence ID" value="TBU29591.1"/>
    <property type="molecule type" value="Genomic_DNA"/>
</dbReference>
<evidence type="ECO:0008006" key="3">
    <source>
        <dbReference type="Google" id="ProtNLM"/>
    </source>
</evidence>
<name>A0A4Q9MTB5_9APHY</name>